<dbReference type="InterPro" id="IPR008914">
    <property type="entry name" value="PEBP"/>
</dbReference>
<accession>A0A2A2H147</accession>
<dbReference type="PANTHER" id="PTHR30289:SF1">
    <property type="entry name" value="PEBP (PHOSPHATIDYLETHANOLAMINE-BINDING PROTEIN) FAMILY PROTEIN"/>
    <property type="match status" value="1"/>
</dbReference>
<dbReference type="Gene3D" id="3.90.280.10">
    <property type="entry name" value="PEBP-like"/>
    <property type="match status" value="1"/>
</dbReference>
<comment type="caution">
    <text evidence="1">The sequence shown here is derived from an EMBL/GenBank/DDBJ whole genome shotgun (WGS) entry which is preliminary data.</text>
</comment>
<evidence type="ECO:0000313" key="1">
    <source>
        <dbReference type="EMBL" id="PAV03050.1"/>
    </source>
</evidence>
<dbReference type="AlphaFoldDB" id="A0A2A2H147"/>
<dbReference type="RefSeq" id="WP_069583953.1">
    <property type="nucleotide sequence ID" value="NZ_LMVM01000040.1"/>
</dbReference>
<dbReference type="OrthoDB" id="28720at2157"/>
<proteinExistence type="predicted"/>
<dbReference type="CDD" id="cd00865">
    <property type="entry name" value="PEBP_bact_arch"/>
    <property type="match status" value="1"/>
</dbReference>
<organism evidence="1 2">
    <name type="scientific">Methanobacterium bryantii</name>
    <dbReference type="NCBI Taxonomy" id="2161"/>
    <lineage>
        <taxon>Archaea</taxon>
        <taxon>Methanobacteriati</taxon>
        <taxon>Methanobacteriota</taxon>
        <taxon>Methanomada group</taxon>
        <taxon>Methanobacteria</taxon>
        <taxon>Methanobacteriales</taxon>
        <taxon>Methanobacteriaceae</taxon>
        <taxon>Methanobacterium</taxon>
    </lineage>
</organism>
<dbReference type="NCBIfam" id="TIGR00481">
    <property type="entry name" value="YbhB/YbcL family Raf kinase inhibitor-like protein"/>
    <property type="match status" value="1"/>
</dbReference>
<evidence type="ECO:0000313" key="2">
    <source>
        <dbReference type="Proteomes" id="UP000217784"/>
    </source>
</evidence>
<dbReference type="InterPro" id="IPR005247">
    <property type="entry name" value="YbhB_YbcL/LppC-like"/>
</dbReference>
<dbReference type="SUPFAM" id="SSF49777">
    <property type="entry name" value="PEBP-like"/>
    <property type="match status" value="1"/>
</dbReference>
<dbReference type="PANTHER" id="PTHR30289">
    <property type="entry name" value="UNCHARACTERIZED PROTEIN YBCL-RELATED"/>
    <property type="match status" value="1"/>
</dbReference>
<dbReference type="EMBL" id="LMVM01000040">
    <property type="protein sequence ID" value="PAV03050.1"/>
    <property type="molecule type" value="Genomic_DNA"/>
</dbReference>
<reference evidence="1 2" key="1">
    <citation type="journal article" date="2017" name="BMC Genomics">
        <title>Genomic analysis of methanogenic archaea reveals a shift towards energy conservation.</title>
        <authorList>
            <person name="Gilmore S.P."/>
            <person name="Henske J.K."/>
            <person name="Sexton J.A."/>
            <person name="Solomon K.V."/>
            <person name="Seppala S."/>
            <person name="Yoo J.I."/>
            <person name="Huyett L.M."/>
            <person name="Pressman A."/>
            <person name="Cogan J.Z."/>
            <person name="Kivenson V."/>
            <person name="Peng X."/>
            <person name="Tan Y."/>
            <person name="Valentine D.L."/>
            <person name="O'Malley M.A."/>
        </authorList>
    </citation>
    <scope>NUCLEOTIDE SEQUENCE [LARGE SCALE GENOMIC DNA]</scope>
    <source>
        <strain evidence="1 2">M.o.H.</strain>
    </source>
</reference>
<sequence length="155" mass="16895">MALNLGDLHIRSPAFGSLERIPERYVYDGDNISPPVDWSGAPPDTKEFALICHDPDAPLPYGFTHWVVYGIPADIAGIGEGEGKKAFTEGTTGYGEQGWGGPAPPPGHGPHHYYFWLYALDTVLNLKPGLTREQLLDAIADHVTVQARLVGIYEL</sequence>
<dbReference type="InterPro" id="IPR036610">
    <property type="entry name" value="PEBP-like_sf"/>
</dbReference>
<gene>
    <name evidence="1" type="ORF">ASJ80_07190</name>
</gene>
<dbReference type="Pfam" id="PF01161">
    <property type="entry name" value="PBP"/>
    <property type="match status" value="1"/>
</dbReference>
<keyword evidence="2" id="KW-1185">Reference proteome</keyword>
<dbReference type="Proteomes" id="UP000217784">
    <property type="component" value="Unassembled WGS sequence"/>
</dbReference>
<protein>
    <submittedName>
        <fullName evidence="1">Phospholipid-binding protein</fullName>
    </submittedName>
</protein>
<name>A0A2A2H147_METBR</name>